<dbReference type="Gene3D" id="1.10.287.130">
    <property type="match status" value="1"/>
</dbReference>
<evidence type="ECO:0000256" key="6">
    <source>
        <dbReference type="ARBA" id="ARBA00022692"/>
    </source>
</evidence>
<dbReference type="InterPro" id="IPR003594">
    <property type="entry name" value="HATPase_dom"/>
</dbReference>
<dbReference type="PANTHER" id="PTHR45436:SF5">
    <property type="entry name" value="SENSOR HISTIDINE KINASE TRCS"/>
    <property type="match status" value="1"/>
</dbReference>
<dbReference type="GO" id="GO:0000155">
    <property type="term" value="F:phosphorelay sensor kinase activity"/>
    <property type="evidence" value="ECO:0007669"/>
    <property type="project" value="InterPro"/>
</dbReference>
<dbReference type="Gene3D" id="3.30.565.10">
    <property type="entry name" value="Histidine kinase-like ATPase, C-terminal domain"/>
    <property type="match status" value="1"/>
</dbReference>
<dbReference type="InterPro" id="IPR036097">
    <property type="entry name" value="HisK_dim/P_sf"/>
</dbReference>
<evidence type="ECO:0000259" key="13">
    <source>
        <dbReference type="PROSITE" id="PS50885"/>
    </source>
</evidence>
<sequence>MAGAAVLLVAWLHASLLRGLDQTAAQRAQLIAAALDPARPARAVSGFAGGDTAVQVIDRGGAVRAASGNLEGEGRLFSFPPARSGQLKAHTVHRLPLQEADTWRAVALPAGPRHGDLTVYVAVPTTDVDHGLAELTAALALGVPVVVGLLTGVGWLILGRALRPVDDLRAQAARITASDPGRRLDVPPARDELRRLAETLNDLLRRLDAAGRRQREFVADAAHELRSPIASLRAQLDVASRNPGKTQWEALGPELVAETGRLSRLVDDLVQLARLDARPVYRKDTVDLDDVVFTEVSRARPETPRIVVDESAVSAARVTGDAHALSRAVRNLLDNATRHAAHRVEVRLSADGGRAELVVADDGPGIPAADRTRVFGRFTRLDAARARDQGGSGLGLAIVHDIVAAHQGTVHVEDNHPGARFVVHLPIAVCRLSGSRPAALAGPHGDHRHGPARAGPERFPTRALPCAKHPHPPAPLPRCLRDRPLAMTPNGRRR</sequence>
<evidence type="ECO:0000313" key="15">
    <source>
        <dbReference type="Proteomes" id="UP000373149"/>
    </source>
</evidence>
<comment type="caution">
    <text evidence="14">The sequence shown here is derived from an EMBL/GenBank/DDBJ whole genome shotgun (WGS) entry which is preliminary data.</text>
</comment>
<comment type="catalytic activity">
    <reaction evidence="1">
        <text>ATP + protein L-histidine = ADP + protein N-phospho-L-histidine.</text>
        <dbReference type="EC" id="2.7.13.3"/>
    </reaction>
</comment>
<dbReference type="CDD" id="cd06225">
    <property type="entry name" value="HAMP"/>
    <property type="match status" value="1"/>
</dbReference>
<dbReference type="InterPro" id="IPR003661">
    <property type="entry name" value="HisK_dim/P_dom"/>
</dbReference>
<dbReference type="PRINTS" id="PR00344">
    <property type="entry name" value="BCTRLSENSOR"/>
</dbReference>
<keyword evidence="5" id="KW-0808">Transferase</keyword>
<keyword evidence="15" id="KW-1185">Reference proteome</keyword>
<gene>
    <name evidence="14" type="ORF">FPZ41_01790</name>
</gene>
<dbReference type="InterPro" id="IPR004358">
    <property type="entry name" value="Sig_transdc_His_kin-like_C"/>
</dbReference>
<keyword evidence="10" id="KW-0472">Membrane</keyword>
<dbReference type="SUPFAM" id="SSF55874">
    <property type="entry name" value="ATPase domain of HSP90 chaperone/DNA topoisomerase II/histidine kinase"/>
    <property type="match status" value="1"/>
</dbReference>
<protein>
    <recommendedName>
        <fullName evidence="3">histidine kinase</fullName>
        <ecNumber evidence="3">2.7.13.3</ecNumber>
    </recommendedName>
</protein>
<dbReference type="InterPro" id="IPR003660">
    <property type="entry name" value="HAMP_dom"/>
</dbReference>
<dbReference type="Pfam" id="PF02518">
    <property type="entry name" value="HATPase_c"/>
    <property type="match status" value="1"/>
</dbReference>
<evidence type="ECO:0000256" key="11">
    <source>
        <dbReference type="SAM" id="MobiDB-lite"/>
    </source>
</evidence>
<evidence type="ECO:0000256" key="9">
    <source>
        <dbReference type="ARBA" id="ARBA00023012"/>
    </source>
</evidence>
<dbReference type="InterPro" id="IPR005467">
    <property type="entry name" value="His_kinase_dom"/>
</dbReference>
<evidence type="ECO:0000256" key="3">
    <source>
        <dbReference type="ARBA" id="ARBA00012438"/>
    </source>
</evidence>
<organism evidence="14 15">
    <name type="scientific">Streptomyces acidicola</name>
    <dbReference type="NCBI Taxonomy" id="2596892"/>
    <lineage>
        <taxon>Bacteria</taxon>
        <taxon>Bacillati</taxon>
        <taxon>Actinomycetota</taxon>
        <taxon>Actinomycetes</taxon>
        <taxon>Kitasatosporales</taxon>
        <taxon>Streptomycetaceae</taxon>
        <taxon>Streptomyces</taxon>
    </lineage>
</organism>
<dbReference type="AlphaFoldDB" id="A0A5N8WIT8"/>
<reference evidence="14 15" key="1">
    <citation type="submission" date="2019-09" db="EMBL/GenBank/DDBJ databases">
        <authorList>
            <person name="Duangmal K."/>
            <person name="Teo W.F.A."/>
            <person name="Lipun K."/>
        </authorList>
    </citation>
    <scope>NUCLEOTIDE SEQUENCE [LARGE SCALE GENOMIC DNA]</scope>
    <source>
        <strain evidence="14 15">K1PN6</strain>
    </source>
</reference>
<proteinExistence type="predicted"/>
<dbReference type="InterPro" id="IPR036890">
    <property type="entry name" value="HATPase_C_sf"/>
</dbReference>
<evidence type="ECO:0000256" key="7">
    <source>
        <dbReference type="ARBA" id="ARBA00022777"/>
    </source>
</evidence>
<dbReference type="GO" id="GO:0005886">
    <property type="term" value="C:plasma membrane"/>
    <property type="evidence" value="ECO:0007669"/>
    <property type="project" value="UniProtKB-SubCell"/>
</dbReference>
<accession>A0A5N8WIT8</accession>
<keyword evidence="7 14" id="KW-0418">Kinase</keyword>
<evidence type="ECO:0000256" key="8">
    <source>
        <dbReference type="ARBA" id="ARBA00022989"/>
    </source>
</evidence>
<dbReference type="SMART" id="SM00304">
    <property type="entry name" value="HAMP"/>
    <property type="match status" value="1"/>
</dbReference>
<keyword evidence="9" id="KW-0902">Two-component regulatory system</keyword>
<dbReference type="Pfam" id="PF00672">
    <property type="entry name" value="HAMP"/>
    <property type="match status" value="1"/>
</dbReference>
<dbReference type="InterPro" id="IPR050428">
    <property type="entry name" value="TCS_sensor_his_kinase"/>
</dbReference>
<keyword evidence="8" id="KW-1133">Transmembrane helix</keyword>
<evidence type="ECO:0000256" key="4">
    <source>
        <dbReference type="ARBA" id="ARBA00022553"/>
    </source>
</evidence>
<comment type="subcellular location">
    <subcellularLocation>
        <location evidence="2">Cell membrane</location>
    </subcellularLocation>
</comment>
<name>A0A5N8WIT8_9ACTN</name>
<evidence type="ECO:0000256" key="10">
    <source>
        <dbReference type="ARBA" id="ARBA00023136"/>
    </source>
</evidence>
<dbReference type="PANTHER" id="PTHR45436">
    <property type="entry name" value="SENSOR HISTIDINE KINASE YKOH"/>
    <property type="match status" value="1"/>
</dbReference>
<keyword evidence="4" id="KW-0597">Phosphoprotein</keyword>
<feature type="domain" description="Histidine kinase" evidence="12">
    <location>
        <begin position="220"/>
        <end position="429"/>
    </location>
</feature>
<dbReference type="CDD" id="cd00082">
    <property type="entry name" value="HisKA"/>
    <property type="match status" value="1"/>
</dbReference>
<dbReference type="SMART" id="SM00387">
    <property type="entry name" value="HATPase_c"/>
    <property type="match status" value="1"/>
</dbReference>
<dbReference type="PROSITE" id="PS50885">
    <property type="entry name" value="HAMP"/>
    <property type="match status" value="1"/>
</dbReference>
<feature type="compositionally biased region" description="Basic and acidic residues" evidence="11">
    <location>
        <begin position="444"/>
        <end position="460"/>
    </location>
</feature>
<feature type="region of interest" description="Disordered" evidence="11">
    <location>
        <begin position="438"/>
        <end position="494"/>
    </location>
</feature>
<evidence type="ECO:0000313" key="14">
    <source>
        <dbReference type="EMBL" id="MPY47390.1"/>
    </source>
</evidence>
<evidence type="ECO:0000256" key="2">
    <source>
        <dbReference type="ARBA" id="ARBA00004236"/>
    </source>
</evidence>
<dbReference type="EC" id="2.7.13.3" evidence="3"/>
<dbReference type="SMART" id="SM00388">
    <property type="entry name" value="HisKA"/>
    <property type="match status" value="1"/>
</dbReference>
<dbReference type="Pfam" id="PF00512">
    <property type="entry name" value="HisKA"/>
    <property type="match status" value="1"/>
</dbReference>
<dbReference type="EMBL" id="VMNX01000002">
    <property type="protein sequence ID" value="MPY47390.1"/>
    <property type="molecule type" value="Genomic_DNA"/>
</dbReference>
<feature type="domain" description="HAMP" evidence="13">
    <location>
        <begin position="159"/>
        <end position="212"/>
    </location>
</feature>
<evidence type="ECO:0000256" key="1">
    <source>
        <dbReference type="ARBA" id="ARBA00000085"/>
    </source>
</evidence>
<dbReference type="CDD" id="cd00075">
    <property type="entry name" value="HATPase"/>
    <property type="match status" value="1"/>
</dbReference>
<keyword evidence="6" id="KW-0812">Transmembrane</keyword>
<evidence type="ECO:0000256" key="5">
    <source>
        <dbReference type="ARBA" id="ARBA00022679"/>
    </source>
</evidence>
<dbReference type="PROSITE" id="PS50109">
    <property type="entry name" value="HIS_KIN"/>
    <property type="match status" value="1"/>
</dbReference>
<evidence type="ECO:0000259" key="12">
    <source>
        <dbReference type="PROSITE" id="PS50109"/>
    </source>
</evidence>
<dbReference type="SUPFAM" id="SSF47384">
    <property type="entry name" value="Homodimeric domain of signal transducing histidine kinase"/>
    <property type="match status" value="1"/>
</dbReference>
<dbReference type="Proteomes" id="UP000373149">
    <property type="component" value="Unassembled WGS sequence"/>
</dbReference>